<gene>
    <name evidence="1" type="ORF">GCM10023172_22720</name>
</gene>
<evidence type="ECO:0000313" key="1">
    <source>
        <dbReference type="EMBL" id="GAA4501221.1"/>
    </source>
</evidence>
<sequence length="139" mass="14944">MAALLLSGLTLGTAPVPATQTVTVVIGALASNHSEVKLNFYNAADKFLQKDQQAFRMVVKPEGKTEISVPVELAPGDWAVALTQDTNDNGKLDKNMLGIPTEPYAFSNNVRPRLAAPKFDECKFTVNGPGKVVSITTWN</sequence>
<accession>A0ABP8QEH1</accession>
<organism evidence="1 2">
    <name type="scientific">Hymenobacter ginsengisoli</name>
    <dbReference type="NCBI Taxonomy" id="1051626"/>
    <lineage>
        <taxon>Bacteria</taxon>
        <taxon>Pseudomonadati</taxon>
        <taxon>Bacteroidota</taxon>
        <taxon>Cytophagia</taxon>
        <taxon>Cytophagales</taxon>
        <taxon>Hymenobacteraceae</taxon>
        <taxon>Hymenobacter</taxon>
    </lineage>
</organism>
<protein>
    <recommendedName>
        <fullName evidence="3">DUF2141 domain-containing protein</fullName>
    </recommendedName>
</protein>
<dbReference type="InterPro" id="IPR018673">
    <property type="entry name" value="DUF2141"/>
</dbReference>
<evidence type="ECO:0008006" key="3">
    <source>
        <dbReference type="Google" id="ProtNLM"/>
    </source>
</evidence>
<proteinExistence type="predicted"/>
<reference evidence="2" key="1">
    <citation type="journal article" date="2019" name="Int. J. Syst. Evol. Microbiol.">
        <title>The Global Catalogue of Microorganisms (GCM) 10K type strain sequencing project: providing services to taxonomists for standard genome sequencing and annotation.</title>
        <authorList>
            <consortium name="The Broad Institute Genomics Platform"/>
            <consortium name="The Broad Institute Genome Sequencing Center for Infectious Disease"/>
            <person name="Wu L."/>
            <person name="Ma J."/>
        </authorList>
    </citation>
    <scope>NUCLEOTIDE SEQUENCE [LARGE SCALE GENOMIC DNA]</scope>
    <source>
        <strain evidence="2">JCM 17841</strain>
    </source>
</reference>
<dbReference type="Proteomes" id="UP001501243">
    <property type="component" value="Unassembled WGS sequence"/>
</dbReference>
<dbReference type="EMBL" id="BAABGQ010000006">
    <property type="protein sequence ID" value="GAA4501221.1"/>
    <property type="molecule type" value="Genomic_DNA"/>
</dbReference>
<keyword evidence="2" id="KW-1185">Reference proteome</keyword>
<name>A0ABP8QEH1_9BACT</name>
<evidence type="ECO:0000313" key="2">
    <source>
        <dbReference type="Proteomes" id="UP001501243"/>
    </source>
</evidence>
<dbReference type="Pfam" id="PF09912">
    <property type="entry name" value="DUF2141"/>
    <property type="match status" value="1"/>
</dbReference>
<comment type="caution">
    <text evidence="1">The sequence shown here is derived from an EMBL/GenBank/DDBJ whole genome shotgun (WGS) entry which is preliminary data.</text>
</comment>